<gene>
    <name evidence="1" type="ORF">H7U22_21465</name>
</gene>
<evidence type="ECO:0000313" key="2">
    <source>
        <dbReference type="Proteomes" id="UP000652755"/>
    </source>
</evidence>
<dbReference type="RefSeq" id="WP_187073415.1">
    <property type="nucleotide sequence ID" value="NZ_JACRYL010000032.1"/>
</dbReference>
<organism evidence="1 2">
    <name type="scientific">Pedobacter fastidiosus</name>
    <dbReference type="NCBI Taxonomy" id="2765361"/>
    <lineage>
        <taxon>Bacteria</taxon>
        <taxon>Pseudomonadati</taxon>
        <taxon>Bacteroidota</taxon>
        <taxon>Sphingobacteriia</taxon>
        <taxon>Sphingobacteriales</taxon>
        <taxon>Sphingobacteriaceae</taxon>
        <taxon>Pedobacter</taxon>
    </lineage>
</organism>
<dbReference type="Proteomes" id="UP000652755">
    <property type="component" value="Unassembled WGS sequence"/>
</dbReference>
<evidence type="ECO:0000313" key="1">
    <source>
        <dbReference type="EMBL" id="MBC6112997.1"/>
    </source>
</evidence>
<reference evidence="1 2" key="1">
    <citation type="submission" date="2020-08" db="EMBL/GenBank/DDBJ databases">
        <authorList>
            <person name="Sun Q."/>
            <person name="Inoue M."/>
        </authorList>
    </citation>
    <scope>NUCLEOTIDE SEQUENCE [LARGE SCALE GENOMIC DNA]</scope>
    <source>
        <strain evidence="1 2">CCM 8938</strain>
    </source>
</reference>
<accession>A0ABR7KY42</accession>
<dbReference type="EMBL" id="JACRYL010000032">
    <property type="protein sequence ID" value="MBC6112997.1"/>
    <property type="molecule type" value="Genomic_DNA"/>
</dbReference>
<protein>
    <submittedName>
        <fullName evidence="1">Uncharacterized protein</fullName>
    </submittedName>
</protein>
<proteinExistence type="predicted"/>
<sequence length="69" mass="7793">MTNPDLQILIDNGIPTAGQTEKFTDYTLLESIENAKKSEENISKSEDISLTLIAKIVVEIIIKEELWML</sequence>
<comment type="caution">
    <text evidence="1">The sequence shown here is derived from an EMBL/GenBank/DDBJ whole genome shotgun (WGS) entry which is preliminary data.</text>
</comment>
<name>A0ABR7KY42_9SPHI</name>
<keyword evidence="2" id="KW-1185">Reference proteome</keyword>